<dbReference type="NCBIfam" id="TIGR02779">
    <property type="entry name" value="NHEJ_ligase_lig"/>
    <property type="match status" value="1"/>
</dbReference>
<evidence type="ECO:0000313" key="6">
    <source>
        <dbReference type="EMBL" id="SDY44480.1"/>
    </source>
</evidence>
<name>A0A1H3JWZ5_9PSEU</name>
<evidence type="ECO:0000259" key="5">
    <source>
        <dbReference type="PROSITE" id="PS50160"/>
    </source>
</evidence>
<dbReference type="InterPro" id="IPR012340">
    <property type="entry name" value="NA-bd_OB-fold"/>
</dbReference>
<dbReference type="InterPro" id="IPR012309">
    <property type="entry name" value="DNA_ligase_ATP-dep_C"/>
</dbReference>
<keyword evidence="7" id="KW-1185">Reference proteome</keyword>
<comment type="catalytic activity">
    <reaction evidence="4">
        <text>ATP + (deoxyribonucleotide)n-3'-hydroxyl + 5'-phospho-(deoxyribonucleotide)m = (deoxyribonucleotide)n+m + AMP + diphosphate.</text>
        <dbReference type="EC" id="6.5.1.1"/>
    </reaction>
</comment>
<dbReference type="InterPro" id="IPR014146">
    <property type="entry name" value="LigD_ligase_dom"/>
</dbReference>
<dbReference type="OrthoDB" id="9802472at2"/>
<dbReference type="GO" id="GO:0005524">
    <property type="term" value="F:ATP binding"/>
    <property type="evidence" value="ECO:0007669"/>
    <property type="project" value="InterPro"/>
</dbReference>
<evidence type="ECO:0000256" key="2">
    <source>
        <dbReference type="ARBA" id="ARBA00012727"/>
    </source>
</evidence>
<dbReference type="SUPFAM" id="SSF56091">
    <property type="entry name" value="DNA ligase/mRNA capping enzyme, catalytic domain"/>
    <property type="match status" value="1"/>
</dbReference>
<protein>
    <recommendedName>
        <fullName evidence="2">DNA ligase (ATP)</fullName>
        <ecNumber evidence="2">6.5.1.1</ecNumber>
    </recommendedName>
</protein>
<dbReference type="Gene3D" id="3.30.1490.70">
    <property type="match status" value="1"/>
</dbReference>
<dbReference type="PANTHER" id="PTHR45674">
    <property type="entry name" value="DNA LIGASE 1/3 FAMILY MEMBER"/>
    <property type="match status" value="1"/>
</dbReference>
<dbReference type="Pfam" id="PF01068">
    <property type="entry name" value="DNA_ligase_A_M"/>
    <property type="match status" value="1"/>
</dbReference>
<proteinExistence type="inferred from homology"/>
<comment type="similarity">
    <text evidence="1">Belongs to the ATP-dependent DNA ligase family.</text>
</comment>
<dbReference type="CDD" id="cd07906">
    <property type="entry name" value="Adenylation_DNA_ligase_LigD_LigC"/>
    <property type="match status" value="1"/>
</dbReference>
<dbReference type="SUPFAM" id="SSF50249">
    <property type="entry name" value="Nucleic acid-binding proteins"/>
    <property type="match status" value="1"/>
</dbReference>
<dbReference type="AlphaFoldDB" id="A0A1H3JWZ5"/>
<sequence>MTGPGWREPVLATLTDRRFSSAGWVFERKLDGVRAISSRDGGLPVLWSRNKKVMDGAYPEIVEALAAQGGPRFVADGEIVAFDGRQTSFAKLQPRIHLTDPERAAATGIKVYYYLFDLLYFDKYDTTSLPLRQRKALLKDAFDFEDPLRYASHRNADGEKFFAEACGKGWEGVIAKRADSPYRPGRSPDWLKFKCSSGQEFVLGGFTDPQGARRGFGALLLGYYQDGALRYAGKVGTGFDDRTLRSLHAELEGLEQTGSPFADPVREKGAHWVRPELVAQIEFAEWTPEGKLRHPRYLGLRADKKPADVVRERPGR</sequence>
<evidence type="ECO:0000313" key="7">
    <source>
        <dbReference type="Proteomes" id="UP000199515"/>
    </source>
</evidence>
<dbReference type="CDD" id="cd07971">
    <property type="entry name" value="OBF_DNA_ligase_LigD"/>
    <property type="match status" value="1"/>
</dbReference>
<dbReference type="GO" id="GO:0006281">
    <property type="term" value="P:DNA repair"/>
    <property type="evidence" value="ECO:0007669"/>
    <property type="project" value="InterPro"/>
</dbReference>
<dbReference type="STRING" id="589385.SAMN05421504_105573"/>
<evidence type="ECO:0000256" key="3">
    <source>
        <dbReference type="ARBA" id="ARBA00022598"/>
    </source>
</evidence>
<dbReference type="InterPro" id="IPR016059">
    <property type="entry name" value="DNA_ligase_ATP-dep_CS"/>
</dbReference>
<feature type="domain" description="ATP-dependent DNA ligase family profile" evidence="5">
    <location>
        <begin position="104"/>
        <end position="194"/>
    </location>
</feature>
<organism evidence="6 7">
    <name type="scientific">Amycolatopsis xylanica</name>
    <dbReference type="NCBI Taxonomy" id="589385"/>
    <lineage>
        <taxon>Bacteria</taxon>
        <taxon>Bacillati</taxon>
        <taxon>Actinomycetota</taxon>
        <taxon>Actinomycetes</taxon>
        <taxon>Pseudonocardiales</taxon>
        <taxon>Pseudonocardiaceae</taxon>
        <taxon>Amycolatopsis</taxon>
    </lineage>
</organism>
<dbReference type="GO" id="GO:0003910">
    <property type="term" value="F:DNA ligase (ATP) activity"/>
    <property type="evidence" value="ECO:0007669"/>
    <property type="project" value="UniProtKB-EC"/>
</dbReference>
<evidence type="ECO:0000256" key="1">
    <source>
        <dbReference type="ARBA" id="ARBA00007572"/>
    </source>
</evidence>
<gene>
    <name evidence="6" type="ORF">SAMN05421504_105573</name>
</gene>
<dbReference type="InterPro" id="IPR050191">
    <property type="entry name" value="ATP-dep_DNA_ligase"/>
</dbReference>
<dbReference type="PANTHER" id="PTHR45674:SF4">
    <property type="entry name" value="DNA LIGASE 1"/>
    <property type="match status" value="1"/>
</dbReference>
<dbReference type="RefSeq" id="WP_091292886.1">
    <property type="nucleotide sequence ID" value="NZ_FNON01000005.1"/>
</dbReference>
<dbReference type="Gene3D" id="3.30.470.30">
    <property type="entry name" value="DNA ligase/mRNA capping enzyme"/>
    <property type="match status" value="1"/>
</dbReference>
<dbReference type="EMBL" id="FNON01000005">
    <property type="protein sequence ID" value="SDY44480.1"/>
    <property type="molecule type" value="Genomic_DNA"/>
</dbReference>
<dbReference type="EC" id="6.5.1.1" evidence="2"/>
<dbReference type="Gene3D" id="2.40.50.140">
    <property type="entry name" value="Nucleic acid-binding proteins"/>
    <property type="match status" value="1"/>
</dbReference>
<dbReference type="PROSITE" id="PS50160">
    <property type="entry name" value="DNA_LIGASE_A3"/>
    <property type="match status" value="1"/>
</dbReference>
<dbReference type="PROSITE" id="PS00697">
    <property type="entry name" value="DNA_LIGASE_A1"/>
    <property type="match status" value="1"/>
</dbReference>
<dbReference type="GO" id="GO:0006310">
    <property type="term" value="P:DNA recombination"/>
    <property type="evidence" value="ECO:0007669"/>
    <property type="project" value="InterPro"/>
</dbReference>
<evidence type="ECO:0000256" key="4">
    <source>
        <dbReference type="ARBA" id="ARBA00034003"/>
    </source>
</evidence>
<accession>A0A1H3JWZ5</accession>
<keyword evidence="3 6" id="KW-0436">Ligase</keyword>
<dbReference type="InterPro" id="IPR012310">
    <property type="entry name" value="DNA_ligase_ATP-dep_cent"/>
</dbReference>
<dbReference type="Pfam" id="PF04679">
    <property type="entry name" value="DNA_ligase_A_C"/>
    <property type="match status" value="1"/>
</dbReference>
<reference evidence="6 7" key="1">
    <citation type="submission" date="2016-10" db="EMBL/GenBank/DDBJ databases">
        <authorList>
            <person name="de Groot N.N."/>
        </authorList>
    </citation>
    <scope>NUCLEOTIDE SEQUENCE [LARGE SCALE GENOMIC DNA]</scope>
    <source>
        <strain evidence="6 7">CPCC 202699</strain>
    </source>
</reference>
<dbReference type="Proteomes" id="UP000199515">
    <property type="component" value="Unassembled WGS sequence"/>
</dbReference>